<evidence type="ECO:0000313" key="6">
    <source>
        <dbReference type="EMBL" id="OQK16936.1"/>
    </source>
</evidence>
<evidence type="ECO:0000256" key="4">
    <source>
        <dbReference type="PIRNR" id="PIRNR016020"/>
    </source>
</evidence>
<evidence type="ECO:0000256" key="3">
    <source>
        <dbReference type="ARBA" id="ARBA00023235"/>
    </source>
</evidence>
<dbReference type="Gene3D" id="2.70.98.10">
    <property type="match status" value="1"/>
</dbReference>
<dbReference type="STRING" id="1420851.AU255_03275"/>
<dbReference type="PANTHER" id="PTHR11122">
    <property type="entry name" value="APOSPORY-ASSOCIATED PROTEIN C-RELATED"/>
    <property type="match status" value="1"/>
</dbReference>
<dbReference type="Pfam" id="PF01263">
    <property type="entry name" value="Aldose_epim"/>
    <property type="match status" value="1"/>
</dbReference>
<dbReference type="EC" id="5.1.3.15" evidence="4"/>
<dbReference type="InterPro" id="IPR011013">
    <property type="entry name" value="Gal_mutarotase_sf_dom"/>
</dbReference>
<accession>A0A1V8M612</accession>
<comment type="caution">
    <text evidence="6">The sequence shown here is derived from an EMBL/GenBank/DDBJ whole genome shotgun (WGS) entry which is preliminary data.</text>
</comment>
<protein>
    <recommendedName>
        <fullName evidence="4">Putative glucose-6-phosphate 1-epimerase</fullName>
        <ecNumber evidence="4">5.1.3.15</ecNumber>
    </recommendedName>
</protein>
<dbReference type="GO" id="GO:0030246">
    <property type="term" value="F:carbohydrate binding"/>
    <property type="evidence" value="ECO:0007669"/>
    <property type="project" value="UniProtKB-UniRule"/>
</dbReference>
<feature type="active site" evidence="5">
    <location>
        <position position="175"/>
    </location>
</feature>
<sequence>MNIQQLNTDFGIENQILCVAGKGGLPCIQVNNAKASALISIYAGQVLSFKPVNQTEDFMFISENAYFAEGKAAKGGVPICWPWFGAATELDHITQEKKPDHGFVRTRFWSVVTAEMLDNGDTKIVLEISDTEETRKIWPYSFNLILEILISDSLTLQLTTRNTGKQPFSITEALHTYLNVGDVTQVEVLGLENTEYLDKNSGFAKAYQAGVVKIFEPTDRIHSAITHQLILADPDFNRKIKISSSGNQNVVVWNPWIEGATTVQDLDKDDYKRFICLEVANAAGHDVEIKPNCESRLKANYSVI</sequence>
<dbReference type="Proteomes" id="UP000191980">
    <property type="component" value="Unassembled WGS sequence"/>
</dbReference>
<dbReference type="GO" id="GO:0047938">
    <property type="term" value="F:glucose-6-phosphate 1-epimerase activity"/>
    <property type="evidence" value="ECO:0007669"/>
    <property type="project" value="UniProtKB-UniRule"/>
</dbReference>
<evidence type="ECO:0000256" key="1">
    <source>
        <dbReference type="ARBA" id="ARBA00001096"/>
    </source>
</evidence>
<gene>
    <name evidence="6" type="ORF">AU255_03275</name>
</gene>
<proteinExistence type="inferred from homology"/>
<reference evidence="6 7" key="1">
    <citation type="submission" date="2015-12" db="EMBL/GenBank/DDBJ databases">
        <authorList>
            <person name="Shamseldin A."/>
            <person name="Moawad H."/>
            <person name="Abd El-Rahim W.M."/>
            <person name="Sadowsky M.J."/>
        </authorList>
    </citation>
    <scope>NUCLEOTIDE SEQUENCE [LARGE SCALE GENOMIC DNA]</scope>
    <source>
        <strain evidence="6 7">WF1</strain>
    </source>
</reference>
<keyword evidence="3 4" id="KW-0413">Isomerase</keyword>
<evidence type="ECO:0000256" key="5">
    <source>
        <dbReference type="PIRSR" id="PIRSR016020-1"/>
    </source>
</evidence>
<dbReference type="OrthoDB" id="9790727at2"/>
<dbReference type="PANTHER" id="PTHR11122:SF13">
    <property type="entry name" value="GLUCOSE-6-PHOSPHATE 1-EPIMERASE"/>
    <property type="match status" value="1"/>
</dbReference>
<dbReference type="InterPro" id="IPR014718">
    <property type="entry name" value="GH-type_carb-bd"/>
</dbReference>
<dbReference type="CDD" id="cd09020">
    <property type="entry name" value="D-hex-6-P-epi_like"/>
    <property type="match status" value="1"/>
</dbReference>
<dbReference type="GO" id="GO:0005975">
    <property type="term" value="P:carbohydrate metabolic process"/>
    <property type="evidence" value="ECO:0007669"/>
    <property type="project" value="InterPro"/>
</dbReference>
<organism evidence="6 7">
    <name type="scientific">Methyloprofundus sedimenti</name>
    <dbReference type="NCBI Taxonomy" id="1420851"/>
    <lineage>
        <taxon>Bacteria</taxon>
        <taxon>Pseudomonadati</taxon>
        <taxon>Pseudomonadota</taxon>
        <taxon>Gammaproteobacteria</taxon>
        <taxon>Methylococcales</taxon>
        <taxon>Methylococcaceae</taxon>
        <taxon>Methyloprofundus</taxon>
    </lineage>
</organism>
<name>A0A1V8M612_9GAMM</name>
<evidence type="ECO:0000313" key="7">
    <source>
        <dbReference type="Proteomes" id="UP000191980"/>
    </source>
</evidence>
<dbReference type="PIRSF" id="PIRSF016020">
    <property type="entry name" value="PHexose_mutarotase"/>
    <property type="match status" value="1"/>
</dbReference>
<evidence type="ECO:0000256" key="2">
    <source>
        <dbReference type="ARBA" id="ARBA00005866"/>
    </source>
</evidence>
<comment type="similarity">
    <text evidence="2 4">Belongs to the glucose-6-phosphate 1-epimerase family.</text>
</comment>
<dbReference type="EMBL" id="LPUF01000001">
    <property type="protein sequence ID" value="OQK16936.1"/>
    <property type="molecule type" value="Genomic_DNA"/>
</dbReference>
<keyword evidence="7" id="KW-1185">Reference proteome</keyword>
<dbReference type="SUPFAM" id="SSF74650">
    <property type="entry name" value="Galactose mutarotase-like"/>
    <property type="match status" value="1"/>
</dbReference>
<comment type="catalytic activity">
    <reaction evidence="1">
        <text>alpha-D-glucose 6-phosphate = beta-D-glucose 6-phosphate</text>
        <dbReference type="Rhea" id="RHEA:16249"/>
        <dbReference type="ChEBI" id="CHEBI:58225"/>
        <dbReference type="ChEBI" id="CHEBI:58247"/>
        <dbReference type="EC" id="5.1.3.15"/>
    </reaction>
</comment>
<dbReference type="InterPro" id="IPR025532">
    <property type="entry name" value="G6P_1-epimerase"/>
</dbReference>
<feature type="active site" evidence="5">
    <location>
        <position position="278"/>
    </location>
</feature>
<dbReference type="AlphaFoldDB" id="A0A1V8M612"/>
<dbReference type="InterPro" id="IPR008183">
    <property type="entry name" value="Aldose_1/G6P_1-epimerase"/>
</dbReference>